<accession>A0A7S2ZYK3</accession>
<evidence type="ECO:0008006" key="2">
    <source>
        <dbReference type="Google" id="ProtNLM"/>
    </source>
</evidence>
<protein>
    <recommendedName>
        <fullName evidence="2">Protein-tyrosine sulfotransferase</fullName>
    </recommendedName>
</protein>
<organism evidence="1">
    <name type="scientific">Rhodosorus marinus</name>
    <dbReference type="NCBI Taxonomy" id="101924"/>
    <lineage>
        <taxon>Eukaryota</taxon>
        <taxon>Rhodophyta</taxon>
        <taxon>Stylonematophyceae</taxon>
        <taxon>Stylonematales</taxon>
        <taxon>Stylonemataceae</taxon>
        <taxon>Rhodosorus</taxon>
    </lineage>
</organism>
<dbReference type="Gene3D" id="3.40.50.300">
    <property type="entry name" value="P-loop containing nucleotide triphosphate hydrolases"/>
    <property type="match status" value="1"/>
</dbReference>
<dbReference type="InterPro" id="IPR027417">
    <property type="entry name" value="P-loop_NTPase"/>
</dbReference>
<dbReference type="AlphaFoldDB" id="A0A7S2ZYK3"/>
<name>A0A7S2ZYK3_9RHOD</name>
<dbReference type="SUPFAM" id="SSF52540">
    <property type="entry name" value="P-loop containing nucleoside triphosphate hydrolases"/>
    <property type="match status" value="1"/>
</dbReference>
<proteinExistence type="predicted"/>
<reference evidence="1" key="1">
    <citation type="submission" date="2021-01" db="EMBL/GenBank/DDBJ databases">
        <authorList>
            <person name="Corre E."/>
            <person name="Pelletier E."/>
            <person name="Niang G."/>
            <person name="Scheremetjew M."/>
            <person name="Finn R."/>
            <person name="Kale V."/>
            <person name="Holt S."/>
            <person name="Cochrane G."/>
            <person name="Meng A."/>
            <person name="Brown T."/>
            <person name="Cohen L."/>
        </authorList>
    </citation>
    <scope>NUCLEOTIDE SEQUENCE</scope>
    <source>
        <strain evidence="1">CCMP 769</strain>
    </source>
</reference>
<evidence type="ECO:0000313" key="1">
    <source>
        <dbReference type="EMBL" id="CAE0052648.1"/>
    </source>
</evidence>
<gene>
    <name evidence="1" type="ORF">RMAR00112_LOCUS20675</name>
</gene>
<sequence length="342" mass="38320">MSRVAYNWLRFFAGFFLGIALTSLFLGPRTKSFPPILSSSEFRVYDSGFPKEFSCEDDGDTNNEKTPLVLVMGLPRTGSTIVYNMIRKALEADNPNTLSGYVGDLVSTARAFSTDDSASAALALRSMGVPLVVKLHLMPHIYQLFGPVQQAPAELGIDKIICTCRDLRMQVLSNIRMGWSSMVYEENLLQEDFCLGELKSTQLLSPSDLEDPRTWVLQARAQIRCLDKIKDWAGRDGIQWIRTEDIPRKFADPQGRAWLKQELEPLPGTRQRSESELEVLATFLDGIKPLQCSSTVAVNPSTHMHRGHIRKSEALKDYERAGIEAIEADPDCSAWLSEHGYT</sequence>
<dbReference type="EMBL" id="HBHW01026643">
    <property type="protein sequence ID" value="CAE0052648.1"/>
    <property type="molecule type" value="Transcribed_RNA"/>
</dbReference>